<name>A0A6A8ACI7_9HYPH</name>
<evidence type="ECO:0000313" key="1">
    <source>
        <dbReference type="EMBL" id="MQY48444.1"/>
    </source>
</evidence>
<dbReference type="EMBL" id="WIXI01000048">
    <property type="protein sequence ID" value="MQY48444.1"/>
    <property type="molecule type" value="Genomic_DNA"/>
</dbReference>
<dbReference type="Proteomes" id="UP000435138">
    <property type="component" value="Unassembled WGS sequence"/>
</dbReference>
<dbReference type="RefSeq" id="WP_153356868.1">
    <property type="nucleotide sequence ID" value="NZ_JAYKOO010000002.1"/>
</dbReference>
<comment type="caution">
    <text evidence="1">The sequence shown here is derived from an EMBL/GenBank/DDBJ whole genome shotgun (WGS) entry which is preliminary data.</text>
</comment>
<reference evidence="1 2" key="1">
    <citation type="submission" date="2019-11" db="EMBL/GenBank/DDBJ databases">
        <title>Genome analysis of Rhizobacterium cereale a novel genus and species isolated from maize roots in North Spain.</title>
        <authorList>
            <person name="Menendez E."/>
            <person name="Flores-Felix J.D."/>
            <person name="Ramirez-Bahena M.-H."/>
            <person name="Igual J.M."/>
            <person name="Garcia-Fraile P."/>
            <person name="Peix A."/>
            <person name="Velazquez E."/>
        </authorList>
    </citation>
    <scope>NUCLEOTIDE SEQUENCE [LARGE SCALE GENOMIC DNA]</scope>
    <source>
        <strain evidence="1 2">RZME27</strain>
    </source>
</reference>
<gene>
    <name evidence="1" type="ORF">GAO09_20635</name>
</gene>
<organism evidence="1 2">
    <name type="scientific">Endobacterium cereale</name>
    <dbReference type="NCBI Taxonomy" id="2663029"/>
    <lineage>
        <taxon>Bacteria</taxon>
        <taxon>Pseudomonadati</taxon>
        <taxon>Pseudomonadota</taxon>
        <taxon>Alphaproteobacteria</taxon>
        <taxon>Hyphomicrobiales</taxon>
        <taxon>Rhizobiaceae</taxon>
        <taxon>Endobacterium</taxon>
    </lineage>
</organism>
<protein>
    <submittedName>
        <fullName evidence="1">Uncharacterized protein</fullName>
    </submittedName>
</protein>
<evidence type="ECO:0000313" key="2">
    <source>
        <dbReference type="Proteomes" id="UP000435138"/>
    </source>
</evidence>
<accession>A0A6A8ACI7</accession>
<proteinExistence type="predicted"/>
<keyword evidence="2" id="KW-1185">Reference proteome</keyword>
<dbReference type="AlphaFoldDB" id="A0A6A8ACI7"/>
<sequence>MRLGAKRIVLVCLLSIAVIPVLTIAGPILYDGWRISRGDYPLADRVEARVGTLSMTLERYVIHPYLAEYRRVLTVVTADGSKRVSELSTDTGGASRIDVCELGDGDLRLSDRFGHYRLDHAGNMLPLQSASVSQGGSGGLVISAGISGEVPECVRKLGRFDSDAEGGYMFQPTAI</sequence>